<reference evidence="3" key="1">
    <citation type="submission" date="2016-10" db="EMBL/GenBank/DDBJ databases">
        <authorList>
            <person name="Varghese N."/>
            <person name="Submissions S."/>
        </authorList>
    </citation>
    <scope>NUCLEOTIDE SEQUENCE [LARGE SCALE GENOMIC DNA]</scope>
    <source>
        <strain evidence="3">DSM 17934</strain>
    </source>
</reference>
<name>A0A1H6QXG3_9FLAO</name>
<protein>
    <submittedName>
        <fullName evidence="2">Methyltransferase, FkbM family</fullName>
    </submittedName>
</protein>
<evidence type="ECO:0000259" key="1">
    <source>
        <dbReference type="Pfam" id="PF05050"/>
    </source>
</evidence>
<dbReference type="PANTHER" id="PTHR34009:SF2">
    <property type="entry name" value="PROTEIN STAR"/>
    <property type="match status" value="1"/>
</dbReference>
<proteinExistence type="predicted"/>
<dbReference type="InterPro" id="IPR006342">
    <property type="entry name" value="FkbM_mtfrase"/>
</dbReference>
<dbReference type="NCBIfam" id="TIGR01444">
    <property type="entry name" value="fkbM_fam"/>
    <property type="match status" value="1"/>
</dbReference>
<dbReference type="Gene3D" id="3.40.50.150">
    <property type="entry name" value="Vaccinia Virus protein VP39"/>
    <property type="match status" value="1"/>
</dbReference>
<dbReference type="Pfam" id="PF05050">
    <property type="entry name" value="Methyltransf_21"/>
    <property type="match status" value="1"/>
</dbReference>
<keyword evidence="2" id="KW-0808">Transferase</keyword>
<evidence type="ECO:0000313" key="3">
    <source>
        <dbReference type="Proteomes" id="UP000199702"/>
    </source>
</evidence>
<dbReference type="RefSeq" id="WP_091308522.1">
    <property type="nucleotide sequence ID" value="NZ_CBCSJU010000001.1"/>
</dbReference>
<dbReference type="GO" id="GO:0005886">
    <property type="term" value="C:plasma membrane"/>
    <property type="evidence" value="ECO:0007669"/>
    <property type="project" value="TreeGrafter"/>
</dbReference>
<dbReference type="GO" id="GO:0006888">
    <property type="term" value="P:endoplasmic reticulum to Golgi vesicle-mediated transport"/>
    <property type="evidence" value="ECO:0007669"/>
    <property type="project" value="TreeGrafter"/>
</dbReference>
<sequence length="229" mass="26572">MLENIKYAIKRKIYQRYNISFSKSGDDLQLMKLINQSTPGTYVDIGCWHPVKASNSFFFSLRNWKGICIDPNPELEKLYKKFRPNDVFVNCAVGEMDANLNYYMLSDSNSSMNTLNLDFLKKHDLEKDIKKTITIPTFSLKEILDKNISVNDRLDFFDVDVEGFDLEVLQSNDWEKYRPKVVVTETDISIKEDVVSEITTYLESVDYRLVGKTVMNGDLGNLLFIDNRL</sequence>
<dbReference type="InterPro" id="IPR029063">
    <property type="entry name" value="SAM-dependent_MTases_sf"/>
</dbReference>
<accession>A0A1H6QXG3</accession>
<dbReference type="SUPFAM" id="SSF53335">
    <property type="entry name" value="S-adenosyl-L-methionine-dependent methyltransferases"/>
    <property type="match status" value="1"/>
</dbReference>
<dbReference type="GO" id="GO:0005737">
    <property type="term" value="C:cytoplasm"/>
    <property type="evidence" value="ECO:0007669"/>
    <property type="project" value="GOC"/>
</dbReference>
<keyword evidence="3" id="KW-1185">Reference proteome</keyword>
<dbReference type="GO" id="GO:0032259">
    <property type="term" value="P:methylation"/>
    <property type="evidence" value="ECO:0007669"/>
    <property type="project" value="UniProtKB-KW"/>
</dbReference>
<dbReference type="AlphaFoldDB" id="A0A1H6QXG3"/>
<organism evidence="2 3">
    <name type="scientific">Flavobacterium terrigena</name>
    <dbReference type="NCBI Taxonomy" id="402734"/>
    <lineage>
        <taxon>Bacteria</taxon>
        <taxon>Pseudomonadati</taxon>
        <taxon>Bacteroidota</taxon>
        <taxon>Flavobacteriia</taxon>
        <taxon>Flavobacteriales</taxon>
        <taxon>Flavobacteriaceae</taxon>
        <taxon>Flavobacterium</taxon>
    </lineage>
</organism>
<keyword evidence="2" id="KW-0489">Methyltransferase</keyword>
<dbReference type="OrthoDB" id="9801609at2"/>
<feature type="domain" description="Methyltransferase FkbM" evidence="1">
    <location>
        <begin position="51"/>
        <end position="209"/>
    </location>
</feature>
<dbReference type="PANTHER" id="PTHR34009">
    <property type="entry name" value="PROTEIN STAR"/>
    <property type="match status" value="1"/>
</dbReference>
<dbReference type="GO" id="GO:0008168">
    <property type="term" value="F:methyltransferase activity"/>
    <property type="evidence" value="ECO:0007669"/>
    <property type="project" value="UniProtKB-KW"/>
</dbReference>
<dbReference type="STRING" id="402734.SAMN05660918_0868"/>
<evidence type="ECO:0000313" key="2">
    <source>
        <dbReference type="EMBL" id="SEI48391.1"/>
    </source>
</evidence>
<dbReference type="InterPro" id="IPR053202">
    <property type="entry name" value="EGF_Rcpt_Signaling_Reg"/>
</dbReference>
<dbReference type="GO" id="GO:0016197">
    <property type="term" value="P:endosomal transport"/>
    <property type="evidence" value="ECO:0007669"/>
    <property type="project" value="TreeGrafter"/>
</dbReference>
<dbReference type="EMBL" id="FNYA01000001">
    <property type="protein sequence ID" value="SEI48391.1"/>
    <property type="molecule type" value="Genomic_DNA"/>
</dbReference>
<gene>
    <name evidence="2" type="ORF">SAMN05660918_0868</name>
</gene>
<dbReference type="Proteomes" id="UP000199702">
    <property type="component" value="Unassembled WGS sequence"/>
</dbReference>